<accession>A0ACC0EN40</accession>
<sequence>MTGLIRQHVRRAIIGSAMNDESGDSSEDSDLEDLIVALIILKKNCYLAPRVRLGRAPNITGYLFSLDDAWFKQEFWMLQGSFHQLVSEMQAHPVFQNQSNIPQRPVRDQLMVTLKRMGTYGNGASVGMLARFFRILEETVILYC</sequence>
<reference evidence="2" key="1">
    <citation type="journal article" date="2018" name="BMC Genomics">
        <title>Genomic insights into host adaptation between the wheat stripe rust pathogen (Puccinia striiformis f. sp. tritici) and the barley stripe rust pathogen (Puccinia striiformis f. sp. hordei).</title>
        <authorList>
            <person name="Xia C."/>
            <person name="Wang M."/>
            <person name="Yin C."/>
            <person name="Cornejo O.E."/>
            <person name="Hulbert S.H."/>
            <person name="Chen X."/>
        </authorList>
    </citation>
    <scope>NUCLEOTIDE SEQUENCE [LARGE SCALE GENOMIC DNA]</scope>
    <source>
        <strain evidence="2">93-210</strain>
    </source>
</reference>
<dbReference type="EMBL" id="CM045868">
    <property type="protein sequence ID" value="KAI7956876.1"/>
    <property type="molecule type" value="Genomic_DNA"/>
</dbReference>
<organism evidence="1 2">
    <name type="scientific">Puccinia striiformis f. sp. tritici</name>
    <dbReference type="NCBI Taxonomy" id="168172"/>
    <lineage>
        <taxon>Eukaryota</taxon>
        <taxon>Fungi</taxon>
        <taxon>Dikarya</taxon>
        <taxon>Basidiomycota</taxon>
        <taxon>Pucciniomycotina</taxon>
        <taxon>Pucciniomycetes</taxon>
        <taxon>Pucciniales</taxon>
        <taxon>Pucciniaceae</taxon>
        <taxon>Puccinia</taxon>
    </lineage>
</organism>
<reference evidence="2" key="2">
    <citation type="journal article" date="2018" name="Mol. Plant Microbe Interact.">
        <title>Genome sequence resources for the wheat stripe rust pathogen (Puccinia striiformis f. sp. tritici) and the barley stripe rust pathogen (Puccinia striiformis f. sp. hordei).</title>
        <authorList>
            <person name="Xia C."/>
            <person name="Wang M."/>
            <person name="Yin C."/>
            <person name="Cornejo O.E."/>
            <person name="Hulbert S.H."/>
            <person name="Chen X."/>
        </authorList>
    </citation>
    <scope>NUCLEOTIDE SEQUENCE [LARGE SCALE GENOMIC DNA]</scope>
    <source>
        <strain evidence="2">93-210</strain>
    </source>
</reference>
<proteinExistence type="predicted"/>
<name>A0ACC0EN40_9BASI</name>
<keyword evidence="2" id="KW-1185">Reference proteome</keyword>
<gene>
    <name evidence="1" type="ORF">MJO28_003971</name>
</gene>
<dbReference type="Proteomes" id="UP001060170">
    <property type="component" value="Chromosome 4"/>
</dbReference>
<comment type="caution">
    <text evidence="1">The sequence shown here is derived from an EMBL/GenBank/DDBJ whole genome shotgun (WGS) entry which is preliminary data.</text>
</comment>
<protein>
    <submittedName>
        <fullName evidence="1">Uncharacterized protein</fullName>
    </submittedName>
</protein>
<evidence type="ECO:0000313" key="1">
    <source>
        <dbReference type="EMBL" id="KAI7956876.1"/>
    </source>
</evidence>
<reference evidence="1 2" key="3">
    <citation type="journal article" date="2022" name="Microbiol. Spectr.">
        <title>Folding features and dynamics of 3D genome architecture in plant fungal pathogens.</title>
        <authorList>
            <person name="Xia C."/>
        </authorList>
    </citation>
    <scope>NUCLEOTIDE SEQUENCE [LARGE SCALE GENOMIC DNA]</scope>
    <source>
        <strain evidence="1 2">93-210</strain>
    </source>
</reference>
<evidence type="ECO:0000313" key="2">
    <source>
        <dbReference type="Proteomes" id="UP001060170"/>
    </source>
</evidence>